<dbReference type="KEGG" id="bbes:BESB_072760"/>
<dbReference type="RefSeq" id="XP_029218133.1">
    <property type="nucleotide sequence ID" value="XM_029365649.1"/>
</dbReference>
<dbReference type="PANTHER" id="PTHR23048:SF0">
    <property type="entry name" value="CALMODULIN LIKE 3"/>
    <property type="match status" value="1"/>
</dbReference>
<evidence type="ECO:0000256" key="4">
    <source>
        <dbReference type="ARBA" id="ARBA00022990"/>
    </source>
</evidence>
<dbReference type="Gene3D" id="1.10.238.10">
    <property type="entry name" value="EF-hand"/>
    <property type="match status" value="2"/>
</dbReference>
<sequence>MASESDIQAAFQECESRGTLPAAKLGEAARLAGASPSNAEVSACAGQSGGGLDLAAFKAFCTKTKHGDDDLKDLKELFRGADMNDTGKLPKVAMKKMLQSFGEPLTDDEFEAVVKEFARDGGENVDYASMLARIIQS</sequence>
<reference evidence="6 7" key="1">
    <citation type="submission" date="2017-09" db="EMBL/GenBank/DDBJ databases">
        <title>Genome sequencing of Besnoitia besnoiti strain Bb-Ger1.</title>
        <authorList>
            <person name="Schares G."/>
            <person name="Venepally P."/>
            <person name="Lorenzi H.A."/>
        </authorList>
    </citation>
    <scope>NUCLEOTIDE SEQUENCE [LARGE SCALE GENOMIC DNA]</scope>
    <source>
        <strain evidence="6 7">Bb-Ger1</strain>
    </source>
</reference>
<dbReference type="InterPro" id="IPR002048">
    <property type="entry name" value="EF_hand_dom"/>
</dbReference>
<evidence type="ECO:0000313" key="6">
    <source>
        <dbReference type="EMBL" id="PFH34124.1"/>
    </source>
</evidence>
<dbReference type="GO" id="GO:0016460">
    <property type="term" value="C:myosin II complex"/>
    <property type="evidence" value="ECO:0007669"/>
    <property type="project" value="TreeGrafter"/>
</dbReference>
<dbReference type="Proteomes" id="UP000224006">
    <property type="component" value="Unassembled WGS sequence"/>
</dbReference>
<keyword evidence="2" id="KW-0479">Metal-binding</keyword>
<organism evidence="6 7">
    <name type="scientific">Besnoitia besnoiti</name>
    <name type="common">Apicomplexan protozoan</name>
    <dbReference type="NCBI Taxonomy" id="94643"/>
    <lineage>
        <taxon>Eukaryota</taxon>
        <taxon>Sar</taxon>
        <taxon>Alveolata</taxon>
        <taxon>Apicomplexa</taxon>
        <taxon>Conoidasida</taxon>
        <taxon>Coccidia</taxon>
        <taxon>Eucoccidiorida</taxon>
        <taxon>Eimeriorina</taxon>
        <taxon>Sarcocystidae</taxon>
        <taxon>Besnoitia</taxon>
    </lineage>
</organism>
<feature type="domain" description="EF-hand" evidence="5">
    <location>
        <begin position="69"/>
        <end position="104"/>
    </location>
</feature>
<dbReference type="AlphaFoldDB" id="A0A2A9MAA3"/>
<accession>A0A2A9MAA3</accession>
<dbReference type="GeneID" id="40312202"/>
<dbReference type="InterPro" id="IPR011992">
    <property type="entry name" value="EF-hand-dom_pair"/>
</dbReference>
<evidence type="ECO:0000259" key="5">
    <source>
        <dbReference type="PROSITE" id="PS50222"/>
    </source>
</evidence>
<evidence type="ECO:0000313" key="7">
    <source>
        <dbReference type="Proteomes" id="UP000224006"/>
    </source>
</evidence>
<protein>
    <recommendedName>
        <fullName evidence="1">Calmodulin</fullName>
    </recommendedName>
</protein>
<dbReference type="EMBL" id="NWUJ01000007">
    <property type="protein sequence ID" value="PFH34124.1"/>
    <property type="molecule type" value="Genomic_DNA"/>
</dbReference>
<dbReference type="OrthoDB" id="329370at2759"/>
<keyword evidence="4" id="KW-0007">Acetylation</keyword>
<proteinExistence type="predicted"/>
<comment type="caution">
    <text evidence="6">The sequence shown here is derived from an EMBL/GenBank/DDBJ whole genome shotgun (WGS) entry which is preliminary data.</text>
</comment>
<dbReference type="InterPro" id="IPR050230">
    <property type="entry name" value="CALM/Myosin/TropC-like"/>
</dbReference>
<dbReference type="STRING" id="94643.A0A2A9MAA3"/>
<dbReference type="PANTHER" id="PTHR23048">
    <property type="entry name" value="MYOSIN LIGHT CHAIN 1, 3"/>
    <property type="match status" value="1"/>
</dbReference>
<evidence type="ECO:0000256" key="3">
    <source>
        <dbReference type="ARBA" id="ARBA00022737"/>
    </source>
</evidence>
<dbReference type="VEuPathDB" id="ToxoDB:BESB_072760"/>
<keyword evidence="7" id="KW-1185">Reference proteome</keyword>
<dbReference type="SUPFAM" id="SSF47473">
    <property type="entry name" value="EF-hand"/>
    <property type="match status" value="1"/>
</dbReference>
<evidence type="ECO:0000256" key="1">
    <source>
        <dbReference type="ARBA" id="ARBA00020786"/>
    </source>
</evidence>
<dbReference type="GO" id="GO:0005509">
    <property type="term" value="F:calcium ion binding"/>
    <property type="evidence" value="ECO:0007669"/>
    <property type="project" value="InterPro"/>
</dbReference>
<keyword evidence="3" id="KW-0677">Repeat</keyword>
<gene>
    <name evidence="6" type="ORF">BESB_072760</name>
</gene>
<evidence type="ECO:0000256" key="2">
    <source>
        <dbReference type="ARBA" id="ARBA00022723"/>
    </source>
</evidence>
<name>A0A2A9MAA3_BESBE</name>
<dbReference type="PROSITE" id="PS50222">
    <property type="entry name" value="EF_HAND_2"/>
    <property type="match status" value="1"/>
</dbReference>